<dbReference type="CDD" id="cd02440">
    <property type="entry name" value="AdoMet_MTases"/>
    <property type="match status" value="1"/>
</dbReference>
<dbReference type="AlphaFoldDB" id="A0A6J6VCG3"/>
<dbReference type="InterPro" id="IPR029063">
    <property type="entry name" value="SAM-dependent_MTases_sf"/>
</dbReference>
<proteinExistence type="inferred from homology"/>
<gene>
    <name evidence="7" type="ORF">UFOPK2658_00795</name>
    <name evidence="8" type="ORF">UFOPK2880_00764</name>
    <name evidence="9" type="ORF">UFOPK3004_00700</name>
    <name evidence="10" type="ORF">UFOPK3304_00760</name>
    <name evidence="11" type="ORF">UFOPK3494_00671</name>
    <name evidence="12" type="ORF">UFOPK4134_00577</name>
</gene>
<dbReference type="Pfam" id="PF02390">
    <property type="entry name" value="Methyltransf_4"/>
    <property type="match status" value="1"/>
</dbReference>
<reference evidence="8" key="1">
    <citation type="submission" date="2020-05" db="EMBL/GenBank/DDBJ databases">
        <authorList>
            <person name="Chiriac C."/>
            <person name="Salcher M."/>
            <person name="Ghai R."/>
            <person name="Kavagutti S V."/>
        </authorList>
    </citation>
    <scope>NUCLEOTIDE SEQUENCE</scope>
</reference>
<dbReference type="EMBL" id="CAEZYH010000025">
    <property type="protein sequence ID" value="CAB4717585.1"/>
    <property type="molecule type" value="Genomic_DNA"/>
</dbReference>
<dbReference type="GO" id="GO:0043527">
    <property type="term" value="C:tRNA methyltransferase complex"/>
    <property type="evidence" value="ECO:0007669"/>
    <property type="project" value="TreeGrafter"/>
</dbReference>
<dbReference type="HAMAP" id="MF_01057">
    <property type="entry name" value="tRNA_methyltr_TrmB"/>
    <property type="match status" value="1"/>
</dbReference>
<dbReference type="SUPFAM" id="SSF53335">
    <property type="entry name" value="S-adenosyl-L-methionine-dependent methyltransferases"/>
    <property type="match status" value="1"/>
</dbReference>
<dbReference type="EMBL" id="CAFBLJ010000030">
    <property type="protein sequence ID" value="CAB4866466.1"/>
    <property type="molecule type" value="Genomic_DNA"/>
</dbReference>
<evidence type="ECO:0000313" key="9">
    <source>
        <dbReference type="EMBL" id="CAB4801472.1"/>
    </source>
</evidence>
<dbReference type="InterPro" id="IPR055361">
    <property type="entry name" value="tRNA_methyltr_TrmB_bact"/>
</dbReference>
<keyword evidence="3" id="KW-0489">Methyltransferase</keyword>
<accession>A0A6J6VCG3</accession>
<evidence type="ECO:0000313" key="12">
    <source>
        <dbReference type="EMBL" id="CAB5026069.1"/>
    </source>
</evidence>
<evidence type="ECO:0000256" key="3">
    <source>
        <dbReference type="ARBA" id="ARBA00022603"/>
    </source>
</evidence>
<dbReference type="InterPro" id="IPR003358">
    <property type="entry name" value="tRNA_(Gua-N-7)_MeTrfase_Trmb"/>
</dbReference>
<keyword evidence="5" id="KW-0949">S-adenosyl-L-methionine</keyword>
<evidence type="ECO:0000256" key="2">
    <source>
        <dbReference type="ARBA" id="ARBA00011977"/>
    </source>
</evidence>
<keyword evidence="4" id="KW-0808">Transferase</keyword>
<dbReference type="GO" id="GO:0008176">
    <property type="term" value="F:tRNA (guanine(46)-N7)-methyltransferase activity"/>
    <property type="evidence" value="ECO:0007669"/>
    <property type="project" value="UniProtKB-EC"/>
</dbReference>
<dbReference type="NCBIfam" id="TIGR00091">
    <property type="entry name" value="tRNA (guanosine(46)-N7)-methyltransferase TrmB"/>
    <property type="match status" value="1"/>
</dbReference>
<organism evidence="8">
    <name type="scientific">freshwater metagenome</name>
    <dbReference type="NCBI Taxonomy" id="449393"/>
    <lineage>
        <taxon>unclassified sequences</taxon>
        <taxon>metagenomes</taxon>
        <taxon>ecological metagenomes</taxon>
    </lineage>
</organism>
<dbReference type="EMBL" id="CAFAAL010000046">
    <property type="protein sequence ID" value="CAB4801472.1"/>
    <property type="molecule type" value="Genomic_DNA"/>
</dbReference>
<dbReference type="Gene3D" id="3.40.50.150">
    <property type="entry name" value="Vaccinia Virus protein VP39"/>
    <property type="match status" value="1"/>
</dbReference>
<dbReference type="EC" id="2.1.1.33" evidence="2"/>
<evidence type="ECO:0000256" key="1">
    <source>
        <dbReference type="ARBA" id="ARBA00000142"/>
    </source>
</evidence>
<evidence type="ECO:0000256" key="4">
    <source>
        <dbReference type="ARBA" id="ARBA00022679"/>
    </source>
</evidence>
<dbReference type="PROSITE" id="PS51625">
    <property type="entry name" value="SAM_MT_TRMB"/>
    <property type="match status" value="1"/>
</dbReference>
<evidence type="ECO:0000313" key="7">
    <source>
        <dbReference type="EMBL" id="CAB4717585.1"/>
    </source>
</evidence>
<name>A0A6J6VCG3_9ZZZZ</name>
<evidence type="ECO:0000313" key="8">
    <source>
        <dbReference type="EMBL" id="CAB4770042.1"/>
    </source>
</evidence>
<dbReference type="EMBL" id="CAFBPS010000028">
    <property type="protein sequence ID" value="CAB5026069.1"/>
    <property type="molecule type" value="Genomic_DNA"/>
</dbReference>
<comment type="catalytic activity">
    <reaction evidence="1">
        <text>guanosine(46) in tRNA + S-adenosyl-L-methionine = N(7)-methylguanosine(46) in tRNA + S-adenosyl-L-homocysteine</text>
        <dbReference type="Rhea" id="RHEA:42708"/>
        <dbReference type="Rhea" id="RHEA-COMP:10188"/>
        <dbReference type="Rhea" id="RHEA-COMP:10189"/>
        <dbReference type="ChEBI" id="CHEBI:57856"/>
        <dbReference type="ChEBI" id="CHEBI:59789"/>
        <dbReference type="ChEBI" id="CHEBI:74269"/>
        <dbReference type="ChEBI" id="CHEBI:74480"/>
        <dbReference type="EC" id="2.1.1.33"/>
    </reaction>
</comment>
<keyword evidence="6" id="KW-0819">tRNA processing</keyword>
<dbReference type="EMBL" id="CAEZZP010000036">
    <property type="protein sequence ID" value="CAB4770042.1"/>
    <property type="molecule type" value="Genomic_DNA"/>
</dbReference>
<dbReference type="PANTHER" id="PTHR23417">
    <property type="entry name" value="3-DEOXY-D-MANNO-OCTULOSONIC-ACID TRANSFERASE/TRNA GUANINE-N 7 - -METHYLTRANSFERASE"/>
    <property type="match status" value="1"/>
</dbReference>
<dbReference type="EMBL" id="CAFBMF010000031">
    <property type="protein sequence ID" value="CAB4895954.1"/>
    <property type="molecule type" value="Genomic_DNA"/>
</dbReference>
<evidence type="ECO:0000256" key="6">
    <source>
        <dbReference type="ARBA" id="ARBA00022694"/>
    </source>
</evidence>
<evidence type="ECO:0000313" key="10">
    <source>
        <dbReference type="EMBL" id="CAB4866466.1"/>
    </source>
</evidence>
<protein>
    <recommendedName>
        <fullName evidence="2">tRNA (guanine(46)-N(7))-methyltransferase</fullName>
        <ecNumber evidence="2">2.1.1.33</ecNumber>
    </recommendedName>
</protein>
<sequence>MNHTKLRLIGVTVCAVLRGDSENRLVRTFRPRRRKLGPDLTKIYERLKDEWSIAEHGSTLNLAEVFGNENPVCLEIGCGRGDLAVSFGPAHRDINLVAIDIHTRGIANILQGIESQSLTNTRVVEGDVLVLLKRFADASLSEVWVFFPDPWPKPREQRRRLLRPDVVREISRVLKVGGVLRLATDIEDYWRKSVAVVAANESFEEAEFSRPEWRVETVFERRGINEGRQPIDIYWTRL</sequence>
<dbReference type="PANTHER" id="PTHR23417:SF14">
    <property type="entry name" value="PENTACOTRIPEPTIDE-REPEAT REGION OF PRORP DOMAIN-CONTAINING PROTEIN"/>
    <property type="match status" value="1"/>
</dbReference>
<evidence type="ECO:0000256" key="5">
    <source>
        <dbReference type="ARBA" id="ARBA00022691"/>
    </source>
</evidence>
<evidence type="ECO:0000313" key="11">
    <source>
        <dbReference type="EMBL" id="CAB4895954.1"/>
    </source>
</evidence>